<name>A0AAI8YDT6_9PEZI</name>
<dbReference type="PANTHER" id="PTHR43625">
    <property type="entry name" value="AFLATOXIN B1 ALDEHYDE REDUCTASE"/>
    <property type="match status" value="1"/>
</dbReference>
<organism evidence="3 4">
    <name type="scientific">Anthostomella pinea</name>
    <dbReference type="NCBI Taxonomy" id="933095"/>
    <lineage>
        <taxon>Eukaryota</taxon>
        <taxon>Fungi</taxon>
        <taxon>Dikarya</taxon>
        <taxon>Ascomycota</taxon>
        <taxon>Pezizomycotina</taxon>
        <taxon>Sordariomycetes</taxon>
        <taxon>Xylariomycetidae</taxon>
        <taxon>Xylariales</taxon>
        <taxon>Xylariaceae</taxon>
        <taxon>Anthostomella</taxon>
    </lineage>
</organism>
<keyword evidence="1" id="KW-0560">Oxidoreductase</keyword>
<dbReference type="CDD" id="cd19077">
    <property type="entry name" value="AKR_AKR8A1-2"/>
    <property type="match status" value="1"/>
</dbReference>
<evidence type="ECO:0000313" key="3">
    <source>
        <dbReference type="EMBL" id="CAJ2501075.1"/>
    </source>
</evidence>
<dbReference type="InterPro" id="IPR023210">
    <property type="entry name" value="NADP_OxRdtase_dom"/>
</dbReference>
<dbReference type="Proteomes" id="UP001295740">
    <property type="component" value="Unassembled WGS sequence"/>
</dbReference>
<evidence type="ECO:0000256" key="1">
    <source>
        <dbReference type="ARBA" id="ARBA00023002"/>
    </source>
</evidence>
<dbReference type="AlphaFoldDB" id="A0AAI8YDT6"/>
<dbReference type="InterPro" id="IPR050791">
    <property type="entry name" value="Aldo-Keto_reductase"/>
</dbReference>
<feature type="domain" description="NADP-dependent oxidoreductase" evidence="2">
    <location>
        <begin position="12"/>
        <end position="306"/>
    </location>
</feature>
<dbReference type="GO" id="GO:0005737">
    <property type="term" value="C:cytoplasm"/>
    <property type="evidence" value="ECO:0007669"/>
    <property type="project" value="TreeGrafter"/>
</dbReference>
<keyword evidence="4" id="KW-1185">Reference proteome</keyword>
<reference evidence="3" key="1">
    <citation type="submission" date="2023-10" db="EMBL/GenBank/DDBJ databases">
        <authorList>
            <person name="Hackl T."/>
        </authorList>
    </citation>
    <scope>NUCLEOTIDE SEQUENCE</scope>
</reference>
<proteinExistence type="predicted"/>
<sequence>MAYQILGKDVSKIGFGMMSLTQEGTKTQSTDDEKFAILKAALAAGSNSWNGGEFYGPNLEDNSLPVLRKYFEKYPEDAGKVCINIKGGAHKPPMTVDNSPEYVRQSVQHCVDQLGGKAKIDMWEMCRRVSQGEYLESLRVIDGFVKEGTIGGVALTEVNANTIRQAAKIVKVAAVEVEISLFETEPLHNGICEACVELGIPIYAYSPLGRGFLTGKPFNPLFKMLPRLADDNIAANTKLVEAVKKWAAKKDCTPAQFAINWVATLSQRPGMPKIIPIPGAAHIDRVKENLREVELTDADMDEVDAFLVEFKPAGERLPAFFAQWLDTNESTEV</sequence>
<protein>
    <submittedName>
        <fullName evidence="3">Uu.00g039280.m01.CDS01</fullName>
    </submittedName>
</protein>
<dbReference type="InterPro" id="IPR036812">
    <property type="entry name" value="NAD(P)_OxRdtase_dom_sf"/>
</dbReference>
<gene>
    <name evidence="3" type="ORF">KHLLAP_LOCUS1543</name>
</gene>
<dbReference type="SUPFAM" id="SSF51430">
    <property type="entry name" value="NAD(P)-linked oxidoreductase"/>
    <property type="match status" value="1"/>
</dbReference>
<evidence type="ECO:0000313" key="4">
    <source>
        <dbReference type="Proteomes" id="UP001295740"/>
    </source>
</evidence>
<dbReference type="PANTHER" id="PTHR43625:SF78">
    <property type="entry name" value="PYRIDOXAL REDUCTASE-RELATED"/>
    <property type="match status" value="1"/>
</dbReference>
<accession>A0AAI8YDT6</accession>
<dbReference type="EMBL" id="CAUWAG010000003">
    <property type="protein sequence ID" value="CAJ2501075.1"/>
    <property type="molecule type" value="Genomic_DNA"/>
</dbReference>
<dbReference type="Pfam" id="PF00248">
    <property type="entry name" value="Aldo_ket_red"/>
    <property type="match status" value="1"/>
</dbReference>
<comment type="caution">
    <text evidence="3">The sequence shown here is derived from an EMBL/GenBank/DDBJ whole genome shotgun (WGS) entry which is preliminary data.</text>
</comment>
<evidence type="ECO:0000259" key="2">
    <source>
        <dbReference type="Pfam" id="PF00248"/>
    </source>
</evidence>
<dbReference type="GO" id="GO:0016491">
    <property type="term" value="F:oxidoreductase activity"/>
    <property type="evidence" value="ECO:0007669"/>
    <property type="project" value="UniProtKB-KW"/>
</dbReference>
<dbReference type="Gene3D" id="3.20.20.100">
    <property type="entry name" value="NADP-dependent oxidoreductase domain"/>
    <property type="match status" value="1"/>
</dbReference>